<feature type="compositionally biased region" description="Basic and acidic residues" evidence="1">
    <location>
        <begin position="510"/>
        <end position="521"/>
    </location>
</feature>
<proteinExistence type="predicted"/>
<feature type="domain" description="Protein kinase" evidence="2">
    <location>
        <begin position="1"/>
        <end position="262"/>
    </location>
</feature>
<feature type="compositionally biased region" description="Low complexity" evidence="1">
    <location>
        <begin position="490"/>
        <end position="507"/>
    </location>
</feature>
<dbReference type="SMART" id="SM00220">
    <property type="entry name" value="S_TKc"/>
    <property type="match status" value="1"/>
</dbReference>
<accession>A0A1Y1VLI0</accession>
<evidence type="ECO:0000313" key="3">
    <source>
        <dbReference type="EMBL" id="ORX59143.1"/>
    </source>
</evidence>
<reference evidence="3 4" key="1">
    <citation type="submission" date="2016-08" db="EMBL/GenBank/DDBJ databases">
        <title>Genomes of anaerobic fungi encode conserved fungal cellulosomes for biomass hydrolysis.</title>
        <authorList>
            <consortium name="DOE Joint Genome Institute"/>
            <person name="Haitjema C.H."/>
            <person name="Gilmore S.P."/>
            <person name="Henske J.K."/>
            <person name="Solomon K.V."/>
            <person name="De Groot R."/>
            <person name="Kuo A."/>
            <person name="Mondo S.J."/>
            <person name="Salamov A.A."/>
            <person name="Labutti K."/>
            <person name="Zhao Z."/>
            <person name="Chiniquy J."/>
            <person name="Barry K."/>
            <person name="Brewer H.M."/>
            <person name="Purvine S.O."/>
            <person name="Wright A.T."/>
            <person name="Boxma B."/>
            <person name="Van Alen T."/>
            <person name="Hackstein J.H."/>
            <person name="Baker S.E."/>
            <person name="Grigoriev I.V."/>
            <person name="O'Malley M.A."/>
        </authorList>
    </citation>
    <scope>NUCLEOTIDE SEQUENCE [LARGE SCALE GENOMIC DNA]</scope>
    <source>
        <strain evidence="4">finn</strain>
    </source>
</reference>
<dbReference type="InterPro" id="IPR011009">
    <property type="entry name" value="Kinase-like_dom_sf"/>
</dbReference>
<dbReference type="InterPro" id="IPR000719">
    <property type="entry name" value="Prot_kinase_dom"/>
</dbReference>
<dbReference type="PANTHER" id="PTHR24347">
    <property type="entry name" value="SERINE/THREONINE-PROTEIN KINASE"/>
    <property type="match status" value="1"/>
</dbReference>
<reference evidence="3 4" key="2">
    <citation type="submission" date="2016-08" db="EMBL/GenBank/DDBJ databases">
        <title>Pervasive Adenine N6-methylation of Active Genes in Fungi.</title>
        <authorList>
            <consortium name="DOE Joint Genome Institute"/>
            <person name="Mondo S.J."/>
            <person name="Dannebaum R.O."/>
            <person name="Kuo R.C."/>
            <person name="Labutti K."/>
            <person name="Haridas S."/>
            <person name="Kuo A."/>
            <person name="Salamov A."/>
            <person name="Ahrendt S.R."/>
            <person name="Lipzen A."/>
            <person name="Sullivan W."/>
            <person name="Andreopoulos W.B."/>
            <person name="Clum A."/>
            <person name="Lindquist E."/>
            <person name="Daum C."/>
            <person name="Ramamoorthy G.K."/>
            <person name="Gryganskyi A."/>
            <person name="Culley D."/>
            <person name="Magnuson J.K."/>
            <person name="James T.Y."/>
            <person name="O'Malley M.A."/>
            <person name="Stajich J.E."/>
            <person name="Spatafora J.W."/>
            <person name="Visel A."/>
            <person name="Grigoriev I.V."/>
        </authorList>
    </citation>
    <scope>NUCLEOTIDE SEQUENCE [LARGE SCALE GENOMIC DNA]</scope>
    <source>
        <strain evidence="4">finn</strain>
    </source>
</reference>
<name>A0A1Y1VLI0_9FUNG</name>
<feature type="region of interest" description="Disordered" evidence="1">
    <location>
        <begin position="421"/>
        <end position="927"/>
    </location>
</feature>
<dbReference type="PROSITE" id="PS00108">
    <property type="entry name" value="PROTEIN_KINASE_ST"/>
    <property type="match status" value="1"/>
</dbReference>
<feature type="compositionally biased region" description="Polar residues" evidence="1">
    <location>
        <begin position="848"/>
        <end position="867"/>
    </location>
</feature>
<feature type="compositionally biased region" description="Polar residues" evidence="1">
    <location>
        <begin position="910"/>
        <end position="927"/>
    </location>
</feature>
<keyword evidence="4" id="KW-1185">Reference proteome</keyword>
<feature type="compositionally biased region" description="Basic and acidic residues" evidence="1">
    <location>
        <begin position="746"/>
        <end position="786"/>
    </location>
</feature>
<sequence length="927" mass="108604">MQKYWPERRCRDKDSIWIAIDRMTQEEVILKYFPMDTSDDFKVSREAYTMKYLFNEDQKHFLQLYDYIEDHNENQYVIAMEKADCSLEDIVNERKFLTEEEAVPILREILYAIQVMHKNNFIHRDLKLSNILLRNRNDLSSVVIIDFGETMDRTEEYYISGMVGTLHYMAPEILNKKKYYKPVDIWALGVISYRLLTNYFPFTTEEENHSKQLKAILNNDISYIRSDDTRLSDKAIDFINCLLDTDPQNRISIQGALDHPFLNPYFEGEFVPYKPIPKYSNKMNKDNIKEGKGIKRLLTKAVKKSKKQDIVGESERVFKSLFSKNKPEINITESDSENTRDNANTGYNNYSSNTYTQQSNNYNGLNYCGTTYQNDPYVNGTQTINRLQTKHNQNEYIPSYLNVSLSRNNLQKQNRDNYDSAKQLNDYVPPSGNTAGNVNEYVPPSGNTAGNVNEYVPPSGNTAGNVNEYAPPSGNTAGNSIDTYSNTYENNPNNKSNIYNNNNNNNNIRSYEKDEMNKYQEKNSSSGNPSRYDDNQHRRDNSSSSRPRYDDDRNRRDNFSSGRPRYDESQHRRDNSSGSRLRYDDDRNRVDSDDRSRYDDDRNRRNNSSGSCTRYEDDRNRRDYSSERPRYDDDRNRRDYSSERPKYDDDRSKRDYSSSGRPKYDNDRSKRDNSSSGRPRYDESQHRRDNSSGSRPRYEDDRNRRDYSSERPKYDDDRSKRDNSSSGRPRYDESQHRRNNSSGRLPRYEDDRNRRDYSSERPKYDDDRSKRDNSSSGRPRYDESQHRSNNSSGSRPRYEDGLYSHHQRNSSGSHSRNDEEPNDYYKSEKLLNTHNSSTPHSSKRPSPLANSATIKSSDNNNQCNLPSKNKEMKEKEATSKFSKDDQKTKNILPIALKLKIDARPKKLPSAVTQHPSRNSSLFKSNKK</sequence>
<dbReference type="InterPro" id="IPR008271">
    <property type="entry name" value="Ser/Thr_kinase_AS"/>
</dbReference>
<feature type="compositionally biased region" description="Basic and acidic residues" evidence="1">
    <location>
        <begin position="815"/>
        <end position="831"/>
    </location>
</feature>
<dbReference type="SUPFAM" id="SSF56112">
    <property type="entry name" value="Protein kinase-like (PK-like)"/>
    <property type="match status" value="1"/>
</dbReference>
<dbReference type="Gene3D" id="1.10.510.10">
    <property type="entry name" value="Transferase(Phosphotransferase) domain 1"/>
    <property type="match status" value="1"/>
</dbReference>
<dbReference type="STRING" id="1754191.A0A1Y1VLI0"/>
<dbReference type="Pfam" id="PF00069">
    <property type="entry name" value="Pkinase"/>
    <property type="match status" value="1"/>
</dbReference>
<dbReference type="AlphaFoldDB" id="A0A1Y1VLI0"/>
<feature type="region of interest" description="Disordered" evidence="1">
    <location>
        <begin position="329"/>
        <end position="348"/>
    </location>
</feature>
<dbReference type="GO" id="GO:0005524">
    <property type="term" value="F:ATP binding"/>
    <property type="evidence" value="ECO:0007669"/>
    <property type="project" value="InterPro"/>
</dbReference>
<evidence type="ECO:0000259" key="2">
    <source>
        <dbReference type="PROSITE" id="PS50011"/>
    </source>
</evidence>
<organism evidence="3 4">
    <name type="scientific">Piromyces finnis</name>
    <dbReference type="NCBI Taxonomy" id="1754191"/>
    <lineage>
        <taxon>Eukaryota</taxon>
        <taxon>Fungi</taxon>
        <taxon>Fungi incertae sedis</taxon>
        <taxon>Chytridiomycota</taxon>
        <taxon>Chytridiomycota incertae sedis</taxon>
        <taxon>Neocallimastigomycetes</taxon>
        <taxon>Neocallimastigales</taxon>
        <taxon>Neocallimastigaceae</taxon>
        <taxon>Piromyces</taxon>
    </lineage>
</organism>
<dbReference type="GO" id="GO:0004672">
    <property type="term" value="F:protein kinase activity"/>
    <property type="evidence" value="ECO:0007669"/>
    <property type="project" value="InterPro"/>
</dbReference>
<feature type="compositionally biased region" description="Basic and acidic residues" evidence="1">
    <location>
        <begin position="868"/>
        <end position="888"/>
    </location>
</feature>
<evidence type="ECO:0000313" key="4">
    <source>
        <dbReference type="Proteomes" id="UP000193719"/>
    </source>
</evidence>
<dbReference type="PROSITE" id="PS50011">
    <property type="entry name" value="PROTEIN_KINASE_DOM"/>
    <property type="match status" value="1"/>
</dbReference>
<protein>
    <recommendedName>
        <fullName evidence="2">Protein kinase domain-containing protein</fullName>
    </recommendedName>
</protein>
<dbReference type="EMBL" id="MCFH01000003">
    <property type="protein sequence ID" value="ORX59143.1"/>
    <property type="molecule type" value="Genomic_DNA"/>
</dbReference>
<feature type="compositionally biased region" description="Basic and acidic residues" evidence="1">
    <location>
        <begin position="531"/>
        <end position="604"/>
    </location>
</feature>
<feature type="compositionally biased region" description="Basic and acidic residues" evidence="1">
    <location>
        <begin position="614"/>
        <end position="736"/>
    </location>
</feature>
<feature type="compositionally biased region" description="Polar residues" evidence="1">
    <location>
        <begin position="473"/>
        <end position="489"/>
    </location>
</feature>
<dbReference type="OrthoDB" id="10252171at2759"/>
<dbReference type="Proteomes" id="UP000193719">
    <property type="component" value="Unassembled WGS sequence"/>
</dbReference>
<comment type="caution">
    <text evidence="3">The sequence shown here is derived from an EMBL/GenBank/DDBJ whole genome shotgun (WGS) entry which is preliminary data.</text>
</comment>
<gene>
    <name evidence="3" type="ORF">BCR36DRAFT_579772</name>
</gene>
<evidence type="ECO:0000256" key="1">
    <source>
        <dbReference type="SAM" id="MobiDB-lite"/>
    </source>
</evidence>